<reference evidence="2 3" key="1">
    <citation type="journal article" date="2010" name="Stand. Genomic Sci.">
        <title>Complete genome sequence of Ignisphaera aggregans type strain (AQ1.S1).</title>
        <authorList>
            <person name="Goker M."/>
            <person name="Held B."/>
            <person name="Lapidus A."/>
            <person name="Nolan M."/>
            <person name="Spring S."/>
            <person name="Yasawong M."/>
            <person name="Lucas S."/>
            <person name="Glavina Del Rio T."/>
            <person name="Tice H."/>
            <person name="Cheng J.F."/>
            <person name="Goodwin L."/>
            <person name="Tapia R."/>
            <person name="Pitluck S."/>
            <person name="Liolios K."/>
            <person name="Ivanova N."/>
            <person name="Mavromatis K."/>
            <person name="Mikhailova N."/>
            <person name="Pati A."/>
            <person name="Chen A."/>
            <person name="Palaniappan K."/>
            <person name="Brambilla E."/>
            <person name="Land M."/>
            <person name="Hauser L."/>
            <person name="Chang Y.J."/>
            <person name="Jeffries C.D."/>
            <person name="Brettin T."/>
            <person name="Detter J.C."/>
            <person name="Han C."/>
            <person name="Rohde M."/>
            <person name="Sikorski J."/>
            <person name="Woyke T."/>
            <person name="Bristow J."/>
            <person name="Eisen J.A."/>
            <person name="Markowitz V."/>
            <person name="Hugenholtz P."/>
            <person name="Kyrpides N.C."/>
            <person name="Klenk H.P."/>
        </authorList>
    </citation>
    <scope>NUCLEOTIDE SEQUENCE [LARGE SCALE GENOMIC DNA]</scope>
    <source>
        <strain evidence="3">DSM 17230 / JCM 13409 / AQ1.S1</strain>
    </source>
</reference>
<sequence>MSSSIKLQYLSKKSIKEILNSVISRKEISEKFIEFLQNAEDVKMGYTEDFEIYVFDAIPALFRVKDFKIYIPTLYALNYFLNTYKIHIVPSVVVDHGAIEPLKRGADVMMPGIKKINQMFKKEDIVGVLEPQEKYFIVVGIALIDSNNIVIGGKGKCIANISRLDDKIWRASLQLAKSLG</sequence>
<evidence type="ECO:0000259" key="1">
    <source>
        <dbReference type="Pfam" id="PF01472"/>
    </source>
</evidence>
<dbReference type="STRING" id="583356.Igag_0222"/>
<dbReference type="GO" id="GO:0001731">
    <property type="term" value="P:formation of translation preinitiation complex"/>
    <property type="evidence" value="ECO:0007669"/>
    <property type="project" value="TreeGrafter"/>
</dbReference>
<evidence type="ECO:0000313" key="2">
    <source>
        <dbReference type="EMBL" id="ADM27071.1"/>
    </source>
</evidence>
<protein>
    <submittedName>
        <fullName evidence="2">PUA domain containing protein</fullName>
    </submittedName>
</protein>
<dbReference type="EMBL" id="CP002098">
    <property type="protein sequence ID" value="ADM27071.1"/>
    <property type="molecule type" value="Genomic_DNA"/>
</dbReference>
<dbReference type="HOGENOM" id="CLU_090468_1_1_2"/>
<dbReference type="InterPro" id="IPR004521">
    <property type="entry name" value="Uncharacterised_CHP00451"/>
</dbReference>
<dbReference type="Pfam" id="PF01472">
    <property type="entry name" value="PUA"/>
    <property type="match status" value="1"/>
</dbReference>
<dbReference type="BioCyc" id="IAGG583356:GHAH-233-MONOMER"/>
<dbReference type="SUPFAM" id="SSF88697">
    <property type="entry name" value="PUA domain-like"/>
    <property type="match status" value="1"/>
</dbReference>
<feature type="domain" description="PUA" evidence="1">
    <location>
        <begin position="90"/>
        <end position="161"/>
    </location>
</feature>
<dbReference type="InterPro" id="IPR015947">
    <property type="entry name" value="PUA-like_sf"/>
</dbReference>
<organism evidence="2 3">
    <name type="scientific">Ignisphaera aggregans (strain DSM 17230 / JCM 13409 / AQ1.S1)</name>
    <dbReference type="NCBI Taxonomy" id="583356"/>
    <lineage>
        <taxon>Archaea</taxon>
        <taxon>Thermoproteota</taxon>
        <taxon>Thermoprotei</taxon>
        <taxon>Desulfurococcales</taxon>
        <taxon>Desulfurococcaceae</taxon>
        <taxon>Ignisphaera</taxon>
    </lineage>
</organism>
<name>E0SQC1_IGNAA</name>
<dbReference type="PANTHER" id="PTHR22798:SF0">
    <property type="entry name" value="MALIGNANT T-CELL-AMPLIFIED SEQUENCE 1"/>
    <property type="match status" value="1"/>
</dbReference>
<dbReference type="InterPro" id="IPR002478">
    <property type="entry name" value="PUA"/>
</dbReference>
<evidence type="ECO:0000313" key="3">
    <source>
        <dbReference type="Proteomes" id="UP000001304"/>
    </source>
</evidence>
<dbReference type="PROSITE" id="PS50890">
    <property type="entry name" value="PUA"/>
    <property type="match status" value="1"/>
</dbReference>
<dbReference type="PANTHER" id="PTHR22798">
    <property type="entry name" value="MCT-1 PROTEIN"/>
    <property type="match status" value="1"/>
</dbReference>
<dbReference type="PIRSF" id="PIRSF005067">
    <property type="entry name" value="Tma_RNA-bind_prd"/>
    <property type="match status" value="1"/>
</dbReference>
<dbReference type="Proteomes" id="UP000001304">
    <property type="component" value="Chromosome"/>
</dbReference>
<dbReference type="NCBIfam" id="TIGR00451">
    <property type="entry name" value="unchar_dom_2"/>
    <property type="match status" value="1"/>
</dbReference>
<dbReference type="GO" id="GO:0003723">
    <property type="term" value="F:RNA binding"/>
    <property type="evidence" value="ECO:0007669"/>
    <property type="project" value="InterPro"/>
</dbReference>
<dbReference type="InterPro" id="IPR016437">
    <property type="entry name" value="MCT-1/Tma20"/>
</dbReference>
<dbReference type="AlphaFoldDB" id="E0SQC1"/>
<dbReference type="KEGG" id="iag:Igag_0222"/>
<proteinExistence type="predicted"/>
<accession>E0SQC1</accession>
<dbReference type="Gene3D" id="3.10.400.20">
    <property type="match status" value="1"/>
</dbReference>
<keyword evidence="3" id="KW-1185">Reference proteome</keyword>
<gene>
    <name evidence="2" type="ordered locus">Igag_0222</name>
</gene>